<evidence type="ECO:0000256" key="2">
    <source>
        <dbReference type="ARBA" id="ARBA00022840"/>
    </source>
</evidence>
<protein>
    <recommendedName>
        <fullName evidence="4">Helicase C-terminal domain-containing protein</fullName>
    </recommendedName>
</protein>
<dbReference type="AlphaFoldDB" id="X1W1Y5"/>
<dbReference type="Pfam" id="PF00271">
    <property type="entry name" value="Helicase_C"/>
    <property type="match status" value="1"/>
</dbReference>
<organism evidence="5">
    <name type="scientific">marine sediment metagenome</name>
    <dbReference type="NCBI Taxonomy" id="412755"/>
    <lineage>
        <taxon>unclassified sequences</taxon>
        <taxon>metagenomes</taxon>
        <taxon>ecological metagenomes</taxon>
    </lineage>
</organism>
<evidence type="ECO:0000313" key="5">
    <source>
        <dbReference type="EMBL" id="GAJ22765.1"/>
    </source>
</evidence>
<name>X1W1Y5_9ZZZZ</name>
<dbReference type="GO" id="GO:0006270">
    <property type="term" value="P:DNA replication initiation"/>
    <property type="evidence" value="ECO:0007669"/>
    <property type="project" value="TreeGrafter"/>
</dbReference>
<dbReference type="InterPro" id="IPR027417">
    <property type="entry name" value="P-loop_NTPase"/>
</dbReference>
<dbReference type="GO" id="GO:0005524">
    <property type="term" value="F:ATP binding"/>
    <property type="evidence" value="ECO:0007669"/>
    <property type="project" value="UniProtKB-KW"/>
</dbReference>
<comment type="caution">
    <text evidence="5">The sequence shown here is derived from an EMBL/GenBank/DDBJ whole genome shotgun (WGS) entry which is preliminary data.</text>
</comment>
<dbReference type="GO" id="GO:0006310">
    <property type="term" value="P:DNA recombination"/>
    <property type="evidence" value="ECO:0007669"/>
    <property type="project" value="TreeGrafter"/>
</dbReference>
<sequence length="60" mass="6905">RAFRYMAALAKIRRLDQDSLIRNDDYQQILEEFKRGNTDILVGTQMVLKGVDFSSVDLIG</sequence>
<reference evidence="5" key="1">
    <citation type="journal article" date="2014" name="Front. Microbiol.">
        <title>High frequency of phylogenetically diverse reductive dehalogenase-homologous genes in deep subseafloor sedimentary metagenomes.</title>
        <authorList>
            <person name="Kawai M."/>
            <person name="Futagami T."/>
            <person name="Toyoda A."/>
            <person name="Takaki Y."/>
            <person name="Nishi S."/>
            <person name="Hori S."/>
            <person name="Arai W."/>
            <person name="Tsubouchi T."/>
            <person name="Morono Y."/>
            <person name="Uchiyama I."/>
            <person name="Ito T."/>
            <person name="Fujiyama A."/>
            <person name="Inagaki F."/>
            <person name="Takami H."/>
        </authorList>
    </citation>
    <scope>NUCLEOTIDE SEQUENCE</scope>
    <source>
        <strain evidence="5">Expedition CK06-06</strain>
    </source>
</reference>
<dbReference type="GO" id="GO:0006302">
    <property type="term" value="P:double-strand break repair"/>
    <property type="evidence" value="ECO:0007669"/>
    <property type="project" value="TreeGrafter"/>
</dbReference>
<evidence type="ECO:0000256" key="3">
    <source>
        <dbReference type="ARBA" id="ARBA00023125"/>
    </source>
</evidence>
<keyword evidence="1" id="KW-0547">Nucleotide-binding</keyword>
<feature type="domain" description="Helicase C-terminal" evidence="4">
    <location>
        <begin position="18"/>
        <end position="59"/>
    </location>
</feature>
<keyword evidence="2" id="KW-0067">ATP-binding</keyword>
<dbReference type="EMBL" id="BARW01042509">
    <property type="protein sequence ID" value="GAJ22765.1"/>
    <property type="molecule type" value="Genomic_DNA"/>
</dbReference>
<feature type="non-terminal residue" evidence="5">
    <location>
        <position position="1"/>
    </location>
</feature>
<dbReference type="SUPFAM" id="SSF52540">
    <property type="entry name" value="P-loop containing nucleoside triphosphate hydrolases"/>
    <property type="match status" value="1"/>
</dbReference>
<evidence type="ECO:0000259" key="4">
    <source>
        <dbReference type="Pfam" id="PF00271"/>
    </source>
</evidence>
<proteinExistence type="predicted"/>
<dbReference type="PANTHER" id="PTHR30580:SF0">
    <property type="entry name" value="PRIMOSOMAL PROTEIN N"/>
    <property type="match status" value="1"/>
</dbReference>
<gene>
    <name evidence="5" type="ORF">S12H4_62955</name>
</gene>
<accession>X1W1Y5</accession>
<dbReference type="PANTHER" id="PTHR30580">
    <property type="entry name" value="PRIMOSOMAL PROTEIN N"/>
    <property type="match status" value="1"/>
</dbReference>
<keyword evidence="3" id="KW-0238">DNA-binding</keyword>
<evidence type="ECO:0000256" key="1">
    <source>
        <dbReference type="ARBA" id="ARBA00022741"/>
    </source>
</evidence>
<feature type="non-terminal residue" evidence="5">
    <location>
        <position position="60"/>
    </location>
</feature>
<dbReference type="Gene3D" id="3.40.50.300">
    <property type="entry name" value="P-loop containing nucleotide triphosphate hydrolases"/>
    <property type="match status" value="1"/>
</dbReference>
<dbReference type="GO" id="GO:0043138">
    <property type="term" value="F:3'-5' DNA helicase activity"/>
    <property type="evidence" value="ECO:0007669"/>
    <property type="project" value="TreeGrafter"/>
</dbReference>
<dbReference type="GO" id="GO:0003677">
    <property type="term" value="F:DNA binding"/>
    <property type="evidence" value="ECO:0007669"/>
    <property type="project" value="UniProtKB-KW"/>
</dbReference>
<dbReference type="InterPro" id="IPR001650">
    <property type="entry name" value="Helicase_C-like"/>
</dbReference>